<dbReference type="Proteomes" id="UP000813463">
    <property type="component" value="Chromosome 6"/>
</dbReference>
<gene>
    <name evidence="4" type="primary">LOC130463646</name>
</gene>
<keyword evidence="3" id="KW-1185">Reference proteome</keyword>
<accession>A0ABM3QZK2</accession>
<dbReference type="GeneID" id="130463646"/>
<evidence type="ECO:0000313" key="4">
    <source>
        <dbReference type="RefSeq" id="XP_056688818.1"/>
    </source>
</evidence>
<protein>
    <submittedName>
        <fullName evidence="4">Protein trichome birefringence-like 37</fullName>
    </submittedName>
</protein>
<reference evidence="3" key="1">
    <citation type="journal article" date="2021" name="Nat. Commun.">
        <title>Genomic analyses provide insights into spinach domestication and the genetic basis of agronomic traits.</title>
        <authorList>
            <person name="Cai X."/>
            <person name="Sun X."/>
            <person name="Xu C."/>
            <person name="Sun H."/>
            <person name="Wang X."/>
            <person name="Ge C."/>
            <person name="Zhang Z."/>
            <person name="Wang Q."/>
            <person name="Fei Z."/>
            <person name="Jiao C."/>
            <person name="Wang Q."/>
        </authorList>
    </citation>
    <scope>NUCLEOTIDE SEQUENCE [LARGE SCALE GENOMIC DNA]</scope>
    <source>
        <strain evidence="3">cv. Varoflay</strain>
    </source>
</reference>
<dbReference type="RefSeq" id="XP_056688818.1">
    <property type="nucleotide sequence ID" value="XM_056832840.1"/>
</dbReference>
<dbReference type="PANTHER" id="PTHR32285">
    <property type="entry name" value="PROTEIN TRICHOME BIREFRINGENCE-LIKE 9-RELATED"/>
    <property type="match status" value="1"/>
</dbReference>
<evidence type="ECO:0000256" key="1">
    <source>
        <dbReference type="ARBA" id="ARBA00007727"/>
    </source>
</evidence>
<comment type="similarity">
    <text evidence="1">Belongs to the PC-esterase family. TBL subfamily.</text>
</comment>
<name>A0ABM3QZK2_SPIOL</name>
<dbReference type="PANTHER" id="PTHR32285:SF42">
    <property type="entry name" value="PROTEIN TRICHOME BIREFRINGENCE-LIKE 37"/>
    <property type="match status" value="1"/>
</dbReference>
<sequence>MGRSCLILFFQSPREWHGASKSCSGEAEPLSGSIYPAGSPPAADIVRRIISTMKKPAYLLDITTLSQLRKDAHPETYSGDHSGIDCNHWYLPGLPDTCNELLYAALLM</sequence>
<proteinExistence type="inferred from homology"/>
<reference evidence="4" key="2">
    <citation type="submission" date="2025-08" db="UniProtKB">
        <authorList>
            <consortium name="RefSeq"/>
        </authorList>
    </citation>
    <scope>IDENTIFICATION</scope>
    <source>
        <tissue evidence="4">Leaf</tissue>
    </source>
</reference>
<dbReference type="InterPro" id="IPR029962">
    <property type="entry name" value="TBL"/>
</dbReference>
<dbReference type="Pfam" id="PF13839">
    <property type="entry name" value="PC-Esterase"/>
    <property type="match status" value="1"/>
</dbReference>
<feature type="domain" description="Trichome birefringence-like C-terminal" evidence="2">
    <location>
        <begin position="14"/>
        <end position="104"/>
    </location>
</feature>
<organism evidence="3 4">
    <name type="scientific">Spinacia oleracea</name>
    <name type="common">Spinach</name>
    <dbReference type="NCBI Taxonomy" id="3562"/>
    <lineage>
        <taxon>Eukaryota</taxon>
        <taxon>Viridiplantae</taxon>
        <taxon>Streptophyta</taxon>
        <taxon>Embryophyta</taxon>
        <taxon>Tracheophyta</taxon>
        <taxon>Spermatophyta</taxon>
        <taxon>Magnoliopsida</taxon>
        <taxon>eudicotyledons</taxon>
        <taxon>Gunneridae</taxon>
        <taxon>Pentapetalae</taxon>
        <taxon>Caryophyllales</taxon>
        <taxon>Chenopodiaceae</taxon>
        <taxon>Chenopodioideae</taxon>
        <taxon>Anserineae</taxon>
        <taxon>Spinacia</taxon>
    </lineage>
</organism>
<dbReference type="InterPro" id="IPR026057">
    <property type="entry name" value="TBL_C"/>
</dbReference>
<evidence type="ECO:0000259" key="2">
    <source>
        <dbReference type="Pfam" id="PF13839"/>
    </source>
</evidence>
<evidence type="ECO:0000313" key="3">
    <source>
        <dbReference type="Proteomes" id="UP000813463"/>
    </source>
</evidence>